<sequence>MRRSQGNVLVIIVIIIGALYLLAGMMMVVNRQYFSDMLLAKKSVSNRQKLLNAGHENLLQPSRNRELDFQFDDWQSCDVFSFPYISDNSDVFIKKARLADHCYWVEESFRIWLASEDNIEDRLVIDQLQSKDVWQSKIDDGAYQVDILSVGDTWTLHLENGINSKDIVLMVSDELPLLADQAMRIHQQHYEIILIFENPIDQTLMIDHLWIPIAELYFDSNMIFSFQLNHYVVDERVQVESMNMNDSKNHNWQISISGQRFHSMMIQNNALFITTNDEDQLNQGIIGMYLNGDSFFGDRLLGFIYRHADTVIELIPCLYRAPLIIANQWLVGCNVHQKVRYYFIE</sequence>
<name>A0ABP9MWS8_9GAMM</name>
<dbReference type="EMBL" id="BAABKE010000009">
    <property type="protein sequence ID" value="GAA5103385.1"/>
    <property type="molecule type" value="Genomic_DNA"/>
</dbReference>
<evidence type="ECO:0000256" key="1">
    <source>
        <dbReference type="SAM" id="Phobius"/>
    </source>
</evidence>
<feature type="transmembrane region" description="Helical" evidence="1">
    <location>
        <begin position="7"/>
        <end position="29"/>
    </location>
</feature>
<evidence type="ECO:0000313" key="2">
    <source>
        <dbReference type="EMBL" id="GAA5103385.1"/>
    </source>
</evidence>
<gene>
    <name evidence="2" type="ORF">GCM10023338_21880</name>
</gene>
<protein>
    <submittedName>
        <fullName evidence="2">Uncharacterized protein</fullName>
    </submittedName>
</protein>
<accession>A0ABP9MWS8</accession>
<keyword evidence="3" id="KW-1185">Reference proteome</keyword>
<comment type="caution">
    <text evidence="2">The sequence shown here is derived from an EMBL/GenBank/DDBJ whole genome shotgun (WGS) entry which is preliminary data.</text>
</comment>
<reference evidence="3" key="1">
    <citation type="journal article" date="2019" name="Int. J. Syst. Evol. Microbiol.">
        <title>The Global Catalogue of Microorganisms (GCM) 10K type strain sequencing project: providing services to taxonomists for standard genome sequencing and annotation.</title>
        <authorList>
            <consortium name="The Broad Institute Genomics Platform"/>
            <consortium name="The Broad Institute Genome Sequencing Center for Infectious Disease"/>
            <person name="Wu L."/>
            <person name="Ma J."/>
        </authorList>
    </citation>
    <scope>NUCLEOTIDE SEQUENCE [LARGE SCALE GENOMIC DNA]</scope>
    <source>
        <strain evidence="3">JCM 18424</strain>
    </source>
</reference>
<dbReference type="RefSeq" id="WP_077926848.1">
    <property type="nucleotide sequence ID" value="NZ_BAABKE010000009.1"/>
</dbReference>
<proteinExistence type="predicted"/>
<dbReference type="Proteomes" id="UP001500631">
    <property type="component" value="Unassembled WGS sequence"/>
</dbReference>
<keyword evidence="1" id="KW-1133">Transmembrane helix</keyword>
<keyword evidence="1" id="KW-0812">Transmembrane</keyword>
<evidence type="ECO:0000313" key="3">
    <source>
        <dbReference type="Proteomes" id="UP001500631"/>
    </source>
</evidence>
<keyword evidence="1" id="KW-0472">Membrane</keyword>
<organism evidence="2 3">
    <name type="scientific">Wohlfahrtiimonas larvae</name>
    <dbReference type="NCBI Taxonomy" id="1157986"/>
    <lineage>
        <taxon>Bacteria</taxon>
        <taxon>Pseudomonadati</taxon>
        <taxon>Pseudomonadota</taxon>
        <taxon>Gammaproteobacteria</taxon>
        <taxon>Cardiobacteriales</taxon>
        <taxon>Ignatzschineriaceae</taxon>
        <taxon>Wohlfahrtiimonas</taxon>
    </lineage>
</organism>